<dbReference type="InterPro" id="IPR018669">
    <property type="entry name" value="Toxin_HigB"/>
</dbReference>
<dbReference type="GO" id="GO:0004519">
    <property type="term" value="F:endonuclease activity"/>
    <property type="evidence" value="ECO:0007669"/>
    <property type="project" value="InterPro"/>
</dbReference>
<dbReference type="Proteomes" id="UP000242818">
    <property type="component" value="Unassembled WGS sequence"/>
</dbReference>
<proteinExistence type="predicted"/>
<evidence type="ECO:0000313" key="1">
    <source>
        <dbReference type="EMBL" id="SCC11042.1"/>
    </source>
</evidence>
<gene>
    <name evidence="1" type="ORF">GA0116948_103282</name>
</gene>
<dbReference type="STRING" id="1335309.GA0116948_103282"/>
<evidence type="ECO:0000313" key="2">
    <source>
        <dbReference type="Proteomes" id="UP000242818"/>
    </source>
</evidence>
<accession>A0A1C4BWB2</accession>
<dbReference type="EMBL" id="FMAR01000003">
    <property type="protein sequence ID" value="SCC11042.1"/>
    <property type="molecule type" value="Genomic_DNA"/>
</dbReference>
<dbReference type="Pfam" id="PF09907">
    <property type="entry name" value="HigB_toxin"/>
    <property type="match status" value="1"/>
</dbReference>
<dbReference type="GO" id="GO:0003723">
    <property type="term" value="F:RNA binding"/>
    <property type="evidence" value="ECO:0007669"/>
    <property type="project" value="InterPro"/>
</dbReference>
<keyword evidence="2" id="KW-1185">Reference proteome</keyword>
<organism evidence="1 2">
    <name type="scientific">Chitinophaga costaii</name>
    <dbReference type="NCBI Taxonomy" id="1335309"/>
    <lineage>
        <taxon>Bacteria</taxon>
        <taxon>Pseudomonadati</taxon>
        <taxon>Bacteroidota</taxon>
        <taxon>Chitinophagia</taxon>
        <taxon>Chitinophagales</taxon>
        <taxon>Chitinophagaceae</taxon>
        <taxon>Chitinophaga</taxon>
    </lineage>
</organism>
<protein>
    <submittedName>
        <fullName evidence="1">mRNA interferase HigB</fullName>
    </submittedName>
</protein>
<sequence>MKKVYLWGNRAGYKPASNSLMMRVISRPPLIEFGKKHPPAVIPLSDWLKKISQATCNNLHELKILFNTCDYIGNDRYVFNIAGNNYRLVVIAHFKRQAIYIRGVLTHAEYTAYNKKGSLVDL</sequence>
<name>A0A1C4BWB2_9BACT</name>
<reference evidence="1 2" key="1">
    <citation type="submission" date="2016-08" db="EMBL/GenBank/DDBJ databases">
        <authorList>
            <person name="Seilhamer J.J."/>
        </authorList>
    </citation>
    <scope>NUCLEOTIDE SEQUENCE [LARGE SCALE GENOMIC DNA]</scope>
    <source>
        <strain evidence="1 2">A37T2</strain>
    </source>
</reference>
<dbReference type="GO" id="GO:0110001">
    <property type="term" value="C:toxin-antitoxin complex"/>
    <property type="evidence" value="ECO:0007669"/>
    <property type="project" value="InterPro"/>
</dbReference>
<dbReference type="AlphaFoldDB" id="A0A1C4BWB2"/>